<evidence type="ECO:0000313" key="2">
    <source>
        <dbReference type="Proteomes" id="UP000244168"/>
    </source>
</evidence>
<organism evidence="1 2">
    <name type="scientific">Mucilaginibacter yixingensis</name>
    <dbReference type="NCBI Taxonomy" id="1295612"/>
    <lineage>
        <taxon>Bacteria</taxon>
        <taxon>Pseudomonadati</taxon>
        <taxon>Bacteroidota</taxon>
        <taxon>Sphingobacteriia</taxon>
        <taxon>Sphingobacteriales</taxon>
        <taxon>Sphingobacteriaceae</taxon>
        <taxon>Mucilaginibacter</taxon>
    </lineage>
</organism>
<gene>
    <name evidence="1" type="ORF">C8P68_103391</name>
</gene>
<comment type="caution">
    <text evidence="1">The sequence shown here is derived from an EMBL/GenBank/DDBJ whole genome shotgun (WGS) entry which is preliminary data.</text>
</comment>
<dbReference type="RefSeq" id="WP_146166522.1">
    <property type="nucleotide sequence ID" value="NZ_CP160205.1"/>
</dbReference>
<sequence length="213" mass="23244">MKASSLFSLILLAVAIVLAVLWYRDHSRLTDLTVAAAKWQKIDSLEKRFDERATTWPKQAAEGGTTINVAVAKRYIANYQRTALRMEDNAANLTNSIWVDAASLSSMMKTIIENNGDGIRVYYSRYPVLKTDPDPRRADGGALDNHNSIVIFTTKPAARSAALHDDVFYGTKAPATPPASGTPTVRSLSLAQSSDQAYNYNGTCPPNTCDTGQ</sequence>
<reference evidence="1 2" key="1">
    <citation type="submission" date="2018-04" db="EMBL/GenBank/DDBJ databases">
        <title>Genomic Encyclopedia of Archaeal and Bacterial Type Strains, Phase II (KMG-II): from individual species to whole genera.</title>
        <authorList>
            <person name="Goeker M."/>
        </authorList>
    </citation>
    <scope>NUCLEOTIDE SEQUENCE [LARGE SCALE GENOMIC DNA]</scope>
    <source>
        <strain evidence="1 2">DSM 26809</strain>
    </source>
</reference>
<accession>A0A2T5JBI7</accession>
<evidence type="ECO:0000313" key="1">
    <source>
        <dbReference type="EMBL" id="PTQ98230.1"/>
    </source>
</evidence>
<dbReference type="OrthoDB" id="662966at2"/>
<name>A0A2T5JBI7_9SPHI</name>
<dbReference type="Proteomes" id="UP000244168">
    <property type="component" value="Unassembled WGS sequence"/>
</dbReference>
<protein>
    <submittedName>
        <fullName evidence="1">Uncharacterized protein</fullName>
    </submittedName>
</protein>
<dbReference type="AlphaFoldDB" id="A0A2T5JBI7"/>
<proteinExistence type="predicted"/>
<keyword evidence="2" id="KW-1185">Reference proteome</keyword>
<dbReference type="EMBL" id="QAOQ01000003">
    <property type="protein sequence ID" value="PTQ98230.1"/>
    <property type="molecule type" value="Genomic_DNA"/>
</dbReference>